<proteinExistence type="inferred from homology"/>
<organism evidence="22 23">
    <name type="scientific">Shewanella insulae</name>
    <dbReference type="NCBI Taxonomy" id="2681496"/>
    <lineage>
        <taxon>Bacteria</taxon>
        <taxon>Pseudomonadati</taxon>
        <taxon>Pseudomonadota</taxon>
        <taxon>Gammaproteobacteria</taxon>
        <taxon>Alteromonadales</taxon>
        <taxon>Shewanellaceae</taxon>
        <taxon>Shewanella</taxon>
    </lineage>
</organism>
<keyword evidence="23" id="KW-1185">Reference proteome</keyword>
<keyword evidence="8 20" id="KW-0963">Cytoplasm</keyword>
<evidence type="ECO:0000256" key="7">
    <source>
        <dbReference type="ARBA" id="ARBA00015188"/>
    </source>
</evidence>
<evidence type="ECO:0000256" key="4">
    <source>
        <dbReference type="ARBA" id="ARBA00004752"/>
    </source>
</evidence>
<evidence type="ECO:0000313" key="23">
    <source>
        <dbReference type="Proteomes" id="UP000474778"/>
    </source>
</evidence>
<dbReference type="SUPFAM" id="SSF56194">
    <property type="entry name" value="Uridine diphospho-N-Acetylenolpyruvylglucosamine reductase, MurB, C-terminal domain"/>
    <property type="match status" value="1"/>
</dbReference>
<keyword evidence="12 20" id="KW-0521">NADP</keyword>
<dbReference type="GO" id="GO:0008762">
    <property type="term" value="F:UDP-N-acetylmuramate dehydrogenase activity"/>
    <property type="evidence" value="ECO:0007669"/>
    <property type="project" value="UniProtKB-UniRule"/>
</dbReference>
<dbReference type="GO" id="GO:0071949">
    <property type="term" value="F:FAD binding"/>
    <property type="evidence" value="ECO:0007669"/>
    <property type="project" value="InterPro"/>
</dbReference>
<accession>A0A6L7I525</accession>
<dbReference type="PANTHER" id="PTHR21071">
    <property type="entry name" value="UDP-N-ACETYLENOLPYRUVOYLGLUCOSAMINE REDUCTASE"/>
    <property type="match status" value="1"/>
</dbReference>
<dbReference type="InterPro" id="IPR016169">
    <property type="entry name" value="FAD-bd_PCMH_sub2"/>
</dbReference>
<dbReference type="GO" id="GO:0009252">
    <property type="term" value="P:peptidoglycan biosynthetic process"/>
    <property type="evidence" value="ECO:0007669"/>
    <property type="project" value="UniProtKB-UniRule"/>
</dbReference>
<dbReference type="Pfam" id="PF02873">
    <property type="entry name" value="MurB_C"/>
    <property type="match status" value="1"/>
</dbReference>
<evidence type="ECO:0000256" key="15">
    <source>
        <dbReference type="ARBA" id="ARBA00023002"/>
    </source>
</evidence>
<dbReference type="PANTHER" id="PTHR21071:SF4">
    <property type="entry name" value="UDP-N-ACETYLENOLPYRUVOYLGLUCOSAMINE REDUCTASE"/>
    <property type="match status" value="1"/>
</dbReference>
<evidence type="ECO:0000256" key="2">
    <source>
        <dbReference type="ARBA" id="ARBA00003921"/>
    </source>
</evidence>
<dbReference type="UniPathway" id="UPA00219"/>
<comment type="pathway">
    <text evidence="4 20">Cell wall biogenesis; peptidoglycan biosynthesis.</text>
</comment>
<dbReference type="NCBIfam" id="NF000755">
    <property type="entry name" value="PRK00046.1"/>
    <property type="match status" value="1"/>
</dbReference>
<dbReference type="EMBL" id="WRPA01000028">
    <property type="protein sequence ID" value="MXR70964.1"/>
    <property type="molecule type" value="Genomic_DNA"/>
</dbReference>
<feature type="domain" description="FAD-binding PCMH-type" evidence="21">
    <location>
        <begin position="17"/>
        <end position="187"/>
    </location>
</feature>
<evidence type="ECO:0000256" key="13">
    <source>
        <dbReference type="ARBA" id="ARBA00022960"/>
    </source>
</evidence>
<dbReference type="InterPro" id="IPR006094">
    <property type="entry name" value="Oxid_FAD_bind_N"/>
</dbReference>
<evidence type="ECO:0000256" key="19">
    <source>
        <dbReference type="ARBA" id="ARBA00048914"/>
    </source>
</evidence>
<evidence type="ECO:0000256" key="8">
    <source>
        <dbReference type="ARBA" id="ARBA00022490"/>
    </source>
</evidence>
<keyword evidence="13 20" id="KW-0133">Cell shape</keyword>
<gene>
    <name evidence="20 22" type="primary">murB</name>
    <name evidence="22" type="ORF">GNT65_20105</name>
</gene>
<dbReference type="EC" id="1.3.1.98" evidence="6 20"/>
<name>A0A6L7I525_9GAMM</name>
<dbReference type="InterPro" id="IPR036318">
    <property type="entry name" value="FAD-bd_PCMH-like_sf"/>
</dbReference>
<feature type="active site" evidence="20">
    <location>
        <position position="163"/>
    </location>
</feature>
<evidence type="ECO:0000256" key="12">
    <source>
        <dbReference type="ARBA" id="ARBA00022857"/>
    </source>
</evidence>
<dbReference type="Gene3D" id="3.90.78.10">
    <property type="entry name" value="UDP-N-acetylenolpyruvoylglucosamine reductase, C-terminal domain"/>
    <property type="match status" value="1"/>
</dbReference>
<comment type="cofactor">
    <cofactor evidence="1 20">
        <name>FAD</name>
        <dbReference type="ChEBI" id="CHEBI:57692"/>
    </cofactor>
</comment>
<reference evidence="22 23" key="1">
    <citation type="submission" date="2019-12" db="EMBL/GenBank/DDBJ databases">
        <title>Shewanella insulae sp. nov., isolated from a tidal flat.</title>
        <authorList>
            <person name="Yoon J.-H."/>
        </authorList>
    </citation>
    <scope>NUCLEOTIDE SEQUENCE [LARGE SCALE GENOMIC DNA]</scope>
    <source>
        <strain evidence="22 23">JBTF-M18</strain>
    </source>
</reference>
<dbReference type="AlphaFoldDB" id="A0A6L7I525"/>
<evidence type="ECO:0000256" key="20">
    <source>
        <dbReference type="HAMAP-Rule" id="MF_00037"/>
    </source>
</evidence>
<comment type="function">
    <text evidence="2 20">Cell wall formation.</text>
</comment>
<dbReference type="Gene3D" id="3.30.465.10">
    <property type="match status" value="1"/>
</dbReference>
<comment type="catalytic activity">
    <reaction evidence="19 20">
        <text>UDP-N-acetyl-alpha-D-muramate + NADP(+) = UDP-N-acetyl-3-O-(1-carboxyvinyl)-alpha-D-glucosamine + NADPH + H(+)</text>
        <dbReference type="Rhea" id="RHEA:12248"/>
        <dbReference type="ChEBI" id="CHEBI:15378"/>
        <dbReference type="ChEBI" id="CHEBI:57783"/>
        <dbReference type="ChEBI" id="CHEBI:58349"/>
        <dbReference type="ChEBI" id="CHEBI:68483"/>
        <dbReference type="ChEBI" id="CHEBI:70757"/>
        <dbReference type="EC" id="1.3.1.98"/>
    </reaction>
</comment>
<dbReference type="NCBIfam" id="TIGR00179">
    <property type="entry name" value="murB"/>
    <property type="match status" value="1"/>
</dbReference>
<dbReference type="PROSITE" id="PS51387">
    <property type="entry name" value="FAD_PCMH"/>
    <property type="match status" value="1"/>
</dbReference>
<comment type="subcellular location">
    <subcellularLocation>
        <location evidence="3 20">Cytoplasm</location>
    </subcellularLocation>
</comment>
<feature type="active site" description="Proton donor" evidence="20">
    <location>
        <position position="235"/>
    </location>
</feature>
<comment type="similarity">
    <text evidence="5 20">Belongs to the MurB family.</text>
</comment>
<protein>
    <recommendedName>
        <fullName evidence="7 20">UDP-N-acetylenolpyruvoylglucosamine reductase</fullName>
        <ecNumber evidence="6 20">1.3.1.98</ecNumber>
    </recommendedName>
    <alternativeName>
        <fullName evidence="18 20">UDP-N-acetylmuramate dehydrogenase</fullName>
    </alternativeName>
</protein>
<evidence type="ECO:0000259" key="21">
    <source>
        <dbReference type="PROSITE" id="PS51387"/>
    </source>
</evidence>
<feature type="active site" evidence="20">
    <location>
        <position position="331"/>
    </location>
</feature>
<evidence type="ECO:0000256" key="9">
    <source>
        <dbReference type="ARBA" id="ARBA00022618"/>
    </source>
</evidence>
<evidence type="ECO:0000256" key="18">
    <source>
        <dbReference type="ARBA" id="ARBA00031026"/>
    </source>
</evidence>
<keyword evidence="9 20" id="KW-0132">Cell division</keyword>
<dbReference type="GO" id="GO:0005829">
    <property type="term" value="C:cytosol"/>
    <property type="evidence" value="ECO:0007669"/>
    <property type="project" value="TreeGrafter"/>
</dbReference>
<dbReference type="GO" id="GO:0051301">
    <property type="term" value="P:cell division"/>
    <property type="evidence" value="ECO:0007669"/>
    <property type="project" value="UniProtKB-KW"/>
</dbReference>
<evidence type="ECO:0000256" key="17">
    <source>
        <dbReference type="ARBA" id="ARBA00023316"/>
    </source>
</evidence>
<dbReference type="InterPro" id="IPR016167">
    <property type="entry name" value="FAD-bd_PCMH_sub1"/>
</dbReference>
<keyword evidence="17 20" id="KW-0961">Cell wall biogenesis/degradation</keyword>
<comment type="caution">
    <text evidence="22">The sequence shown here is derived from an EMBL/GenBank/DDBJ whole genome shotgun (WGS) entry which is preliminary data.</text>
</comment>
<dbReference type="GO" id="GO:0071555">
    <property type="term" value="P:cell wall organization"/>
    <property type="evidence" value="ECO:0007669"/>
    <property type="project" value="UniProtKB-KW"/>
</dbReference>
<keyword evidence="11 20" id="KW-0274">FAD</keyword>
<evidence type="ECO:0000313" key="22">
    <source>
        <dbReference type="EMBL" id="MXR70964.1"/>
    </source>
</evidence>
<evidence type="ECO:0000256" key="3">
    <source>
        <dbReference type="ARBA" id="ARBA00004496"/>
    </source>
</evidence>
<evidence type="ECO:0000256" key="11">
    <source>
        <dbReference type="ARBA" id="ARBA00022827"/>
    </source>
</evidence>
<evidence type="ECO:0000256" key="16">
    <source>
        <dbReference type="ARBA" id="ARBA00023306"/>
    </source>
</evidence>
<dbReference type="RefSeq" id="WP_160798934.1">
    <property type="nucleotide sequence ID" value="NZ_WRPA01000028.1"/>
</dbReference>
<dbReference type="Pfam" id="PF01565">
    <property type="entry name" value="FAD_binding_4"/>
    <property type="match status" value="1"/>
</dbReference>
<dbReference type="InterPro" id="IPR011601">
    <property type="entry name" value="MurB_C"/>
</dbReference>
<dbReference type="InterPro" id="IPR003170">
    <property type="entry name" value="MurB"/>
</dbReference>
<dbReference type="NCBIfam" id="NF010478">
    <property type="entry name" value="PRK13903.1"/>
    <property type="match status" value="1"/>
</dbReference>
<dbReference type="GO" id="GO:0008360">
    <property type="term" value="P:regulation of cell shape"/>
    <property type="evidence" value="ECO:0007669"/>
    <property type="project" value="UniProtKB-KW"/>
</dbReference>
<keyword evidence="14 20" id="KW-0573">Peptidoglycan synthesis</keyword>
<keyword evidence="15 20" id="KW-0560">Oxidoreductase</keyword>
<dbReference type="Gene3D" id="3.30.43.10">
    <property type="entry name" value="Uridine Diphospho-n-acetylenolpyruvylglucosamine Reductase, domain 2"/>
    <property type="match status" value="1"/>
</dbReference>
<dbReference type="InterPro" id="IPR036635">
    <property type="entry name" value="MurB_C_sf"/>
</dbReference>
<evidence type="ECO:0000256" key="6">
    <source>
        <dbReference type="ARBA" id="ARBA00012518"/>
    </source>
</evidence>
<keyword evidence="16 20" id="KW-0131">Cell cycle</keyword>
<evidence type="ECO:0000256" key="14">
    <source>
        <dbReference type="ARBA" id="ARBA00022984"/>
    </source>
</evidence>
<evidence type="ECO:0000256" key="10">
    <source>
        <dbReference type="ARBA" id="ARBA00022630"/>
    </source>
</evidence>
<dbReference type="InterPro" id="IPR016166">
    <property type="entry name" value="FAD-bd_PCMH"/>
</dbReference>
<keyword evidence="10 20" id="KW-0285">Flavoprotein</keyword>
<evidence type="ECO:0000256" key="5">
    <source>
        <dbReference type="ARBA" id="ARBA00010485"/>
    </source>
</evidence>
<dbReference type="SUPFAM" id="SSF56176">
    <property type="entry name" value="FAD-binding/transporter-associated domain-like"/>
    <property type="match status" value="1"/>
</dbReference>
<dbReference type="Proteomes" id="UP000474778">
    <property type="component" value="Unassembled WGS sequence"/>
</dbReference>
<sequence length="346" mass="37906">MDSKTTHSLTQFNTLGIKADCLRLVRARQEAELVAICLQAFKQQEPILLIGGGSNIVLTETFEGTAVLVETKGIEVTQGEQCYYLKVEAGEVWHDLINFCLDNEMPGLENLALIPGSVGAAPIQNIGAYGAELAQFCDWVEYLDLVSGEIKRLKGGDCEFAYRESIFKNALKHRAVILRVGFVLPKAWQPNLSYGPLQELSERSQGVTPREVFDCICETRMAKLPDPAVLGNVGSFFKNPVVSQQTFDALKRQYSDIVGYTLDDSKIKLAAGWLIDRAGLKGLSVGNASIHLKQALVIVNKGGCSGQDVCDLARLVIDRIFEQFGVRLEVEPRIIGATGQKELADA</sequence>
<evidence type="ECO:0000256" key="1">
    <source>
        <dbReference type="ARBA" id="ARBA00001974"/>
    </source>
</evidence>
<dbReference type="HAMAP" id="MF_00037">
    <property type="entry name" value="MurB"/>
    <property type="match status" value="1"/>
</dbReference>